<sequence>MNTKFFTNEDQNTLLKKIEGLFMYKNIYFLDALVGYFRASGYFQIRKFVENAQEIRILVGINIDSLVHQANQQGLLFNGDAEKAQEDFFQGIKKNIQGAKYDKLVEDGMTQLIQDILTGKVKIRIHPKQNIHAKIYIFREKEKHEHGYGSVITGSSNLTGAGLSKNFEFNVELRENSDIEFATQTFDKLWDESVPVDIDNMEKLQKETYLNDSYTPYEVYLKFLVEYFGKSIEFDPNSISNLPKGFKKLSYQIDAVNDGFAKMMKHDGFFLSDVVGLGKTIVSILIAKKYFYSNGFPEYRSRTLIIVPPTLKDDWTETIEKFNLDNVKIITNGSLHKVRDASIYDLIIIDEAHKFRTDTAEMYNDLQKICKTPTRRILPDGSIISKKVILVSATPLNNKPEDIANQTYLFQDSKNSTLEIGNLQNFFRQQIDTYRKLKEEPDIAKVQEGVKRIYEKIRVKVIEPLTVRRTRSDLIAHELYSRDLEKQGIKFPKVKKPEKILYELEPVLDELYDKTIFILGNSQGLKYYRYQAIAFLKPYKKKKYKQADRISEQLAKIMKTLLVKRIDSSFYAFKQSLSRFTSATEAMVKMFENGKIYIAPNLPVSEMINEDREDELMDLIIENSIADPTIDICEPDDFEYDFLLGLEHDLALLKKLVREWGNVEEDPKLTTFVYYLQNRLLSKKINLQSKLVVFSESRETTTYLEKELPKYIKEKILSIDSKNRKDKMPIVRKNFDANLPKEQQENDFNIVLTTEVLAEGVNLHRSNVIVNYDTPWNSTRLMQRIGRVNRIGSTADEIYVFNFYPTAKVNNDIELEKKAIMKLQAFHAALGEDSQIYSPDEQIESFGLFDKQIEEEKDEKLVYLMYIRDIKENHPALFKQIKNIPLRSRVGRRDKELYQSTICYIKDQKRDAFIFVKRNQRIEELTFLETVKIFNAELAEKGIPLHFEHHKQVQSGINYFSELVEEEKARNKKIDNTQGPNEKKANVFLDAILNSNIANENERVLILKAKEALRQGKFQNLQRDINKFQRAIKKSPLKPIVVLENTIKILNTYPLINEVQESLVIEKDTNVHPMNQEIIITESFNL</sequence>
<accession>A0A5J4S2N1</accession>
<dbReference type="PROSITE" id="PS51192">
    <property type="entry name" value="HELICASE_ATP_BIND_1"/>
    <property type="match status" value="1"/>
</dbReference>
<dbReference type="EMBL" id="SNRY01000493">
    <property type="protein sequence ID" value="KAA6339982.1"/>
    <property type="molecule type" value="Genomic_DNA"/>
</dbReference>
<evidence type="ECO:0000259" key="2">
    <source>
        <dbReference type="PROSITE" id="PS51192"/>
    </source>
</evidence>
<dbReference type="InterPro" id="IPR000330">
    <property type="entry name" value="SNF2_N"/>
</dbReference>
<dbReference type="InterPro" id="IPR049730">
    <property type="entry name" value="SNF2/RAD54-like_C"/>
</dbReference>
<organism evidence="4">
    <name type="scientific">termite gut metagenome</name>
    <dbReference type="NCBI Taxonomy" id="433724"/>
    <lineage>
        <taxon>unclassified sequences</taxon>
        <taxon>metagenomes</taxon>
        <taxon>organismal metagenomes</taxon>
    </lineage>
</organism>
<dbReference type="InterPro" id="IPR014001">
    <property type="entry name" value="Helicase_ATP-bd"/>
</dbReference>
<dbReference type="SUPFAM" id="SSF56024">
    <property type="entry name" value="Phospholipase D/nuclease"/>
    <property type="match status" value="1"/>
</dbReference>
<evidence type="ECO:0000256" key="1">
    <source>
        <dbReference type="ARBA" id="ARBA00022801"/>
    </source>
</evidence>
<evidence type="ECO:0000313" key="4">
    <source>
        <dbReference type="EMBL" id="KAA6339982.1"/>
    </source>
</evidence>
<dbReference type="EC" id="3.6.4.-" evidence="4"/>
<reference evidence="4" key="1">
    <citation type="submission" date="2019-03" db="EMBL/GenBank/DDBJ databases">
        <title>Single cell metagenomics reveals metabolic interactions within the superorganism composed of flagellate Streblomastix strix and complex community of Bacteroidetes bacteria on its surface.</title>
        <authorList>
            <person name="Treitli S.C."/>
            <person name="Kolisko M."/>
            <person name="Husnik F."/>
            <person name="Keeling P."/>
            <person name="Hampl V."/>
        </authorList>
    </citation>
    <scope>NUCLEOTIDE SEQUENCE</scope>
    <source>
        <strain evidence="4">STM</strain>
    </source>
</reference>
<keyword evidence="1 4" id="KW-0378">Hydrolase</keyword>
<evidence type="ECO:0000259" key="3">
    <source>
        <dbReference type="PROSITE" id="PS51194"/>
    </source>
</evidence>
<feature type="domain" description="Helicase ATP-binding" evidence="2">
    <location>
        <begin position="260"/>
        <end position="413"/>
    </location>
</feature>
<dbReference type="Gene3D" id="3.30.870.10">
    <property type="entry name" value="Endonuclease Chain A"/>
    <property type="match status" value="1"/>
</dbReference>
<feature type="domain" description="Helicase C-terminal" evidence="3">
    <location>
        <begin position="668"/>
        <end position="844"/>
    </location>
</feature>
<dbReference type="Gene3D" id="3.40.50.300">
    <property type="entry name" value="P-loop containing nucleotide triphosphate hydrolases"/>
    <property type="match status" value="2"/>
</dbReference>
<dbReference type="SMART" id="SM00487">
    <property type="entry name" value="DEXDc"/>
    <property type="match status" value="1"/>
</dbReference>
<protein>
    <submittedName>
        <fullName evidence="4">RNA polymerase-associated protein RapA</fullName>
        <ecNumber evidence="4">3.6.4.-</ecNumber>
    </submittedName>
</protein>
<dbReference type="InterPro" id="IPR001650">
    <property type="entry name" value="Helicase_C-like"/>
</dbReference>
<dbReference type="CDD" id="cd09178">
    <property type="entry name" value="PLDc_N_Snf2_like"/>
    <property type="match status" value="1"/>
</dbReference>
<dbReference type="PROSITE" id="PS51194">
    <property type="entry name" value="HELICASE_CTER"/>
    <property type="match status" value="1"/>
</dbReference>
<dbReference type="GO" id="GO:0016787">
    <property type="term" value="F:hydrolase activity"/>
    <property type="evidence" value="ECO:0007669"/>
    <property type="project" value="UniProtKB-KW"/>
</dbReference>
<comment type="caution">
    <text evidence="4">The sequence shown here is derived from an EMBL/GenBank/DDBJ whole genome shotgun (WGS) entry which is preliminary data.</text>
</comment>
<dbReference type="Pfam" id="PF00176">
    <property type="entry name" value="SNF2-rel_dom"/>
    <property type="match status" value="1"/>
</dbReference>
<gene>
    <name evidence="4" type="ORF">EZS27_012125</name>
</gene>
<dbReference type="InterPro" id="IPR025202">
    <property type="entry name" value="PLD-like_dom"/>
</dbReference>
<dbReference type="PANTHER" id="PTHR45766:SF6">
    <property type="entry name" value="SWI_SNF-RELATED MATRIX-ASSOCIATED ACTIN-DEPENDENT REGULATOR OF CHROMATIN SUBFAMILY A-LIKE PROTEIN 1"/>
    <property type="match status" value="1"/>
</dbReference>
<dbReference type="GO" id="GO:0005524">
    <property type="term" value="F:ATP binding"/>
    <property type="evidence" value="ECO:0007669"/>
    <property type="project" value="InterPro"/>
</dbReference>
<proteinExistence type="predicted"/>
<dbReference type="InterPro" id="IPR027417">
    <property type="entry name" value="P-loop_NTPase"/>
</dbReference>
<dbReference type="AlphaFoldDB" id="A0A5J4S2N1"/>
<dbReference type="PANTHER" id="PTHR45766">
    <property type="entry name" value="DNA ANNEALING HELICASE AND ENDONUCLEASE ZRANB3 FAMILY MEMBER"/>
    <property type="match status" value="1"/>
</dbReference>
<dbReference type="CDD" id="cd18793">
    <property type="entry name" value="SF2_C_SNF"/>
    <property type="match status" value="1"/>
</dbReference>
<dbReference type="SMART" id="SM00490">
    <property type="entry name" value="HELICc"/>
    <property type="match status" value="1"/>
</dbReference>
<name>A0A5J4S2N1_9ZZZZ</name>
<dbReference type="Pfam" id="PF13091">
    <property type="entry name" value="PLDc_2"/>
    <property type="match status" value="1"/>
</dbReference>
<dbReference type="SUPFAM" id="SSF52540">
    <property type="entry name" value="P-loop containing nucleoside triphosphate hydrolases"/>
    <property type="match status" value="2"/>
</dbReference>
<dbReference type="Pfam" id="PF00271">
    <property type="entry name" value="Helicase_C"/>
    <property type="match status" value="1"/>
</dbReference>